<evidence type="ECO:0008006" key="4">
    <source>
        <dbReference type="Google" id="ProtNLM"/>
    </source>
</evidence>
<feature type="compositionally biased region" description="Low complexity" evidence="1">
    <location>
        <begin position="10"/>
        <end position="32"/>
    </location>
</feature>
<keyword evidence="3" id="KW-1185">Reference proteome</keyword>
<dbReference type="InterPro" id="IPR035979">
    <property type="entry name" value="RBD_domain_sf"/>
</dbReference>
<sequence>MEGRERIPKSPARSRSYSPSRSRSPRRTYSPRGGYDGYYREQYPRGPPRRYGYEREGYERDFGGYSNYDRGYSGGYSGYRGPPRPKREVIKFAFTAFEDRAEAQIVKDKFDGYSIDGRRLRIDWDIGREKKESIRPRYDHPPVEDRKEEYRDARPPYKEEKDFRESRYYNDEGRGRYSNAPPRDYYPKERYGGNEPPHHY</sequence>
<dbReference type="AlphaFoldDB" id="A0AAD5Y6U5"/>
<feature type="compositionally biased region" description="Basic and acidic residues" evidence="1">
    <location>
        <begin position="51"/>
        <end position="62"/>
    </location>
</feature>
<feature type="region of interest" description="Disordered" evidence="1">
    <location>
        <begin position="131"/>
        <end position="200"/>
    </location>
</feature>
<evidence type="ECO:0000313" key="2">
    <source>
        <dbReference type="EMBL" id="KAJ3254931.1"/>
    </source>
</evidence>
<feature type="compositionally biased region" description="Basic and acidic residues" evidence="1">
    <location>
        <begin position="131"/>
        <end position="175"/>
    </location>
</feature>
<dbReference type="Gene3D" id="3.30.70.330">
    <property type="match status" value="1"/>
</dbReference>
<protein>
    <recommendedName>
        <fullName evidence="4">RRM domain-containing protein</fullName>
    </recommendedName>
</protein>
<dbReference type="EMBL" id="JADGKB010000075">
    <property type="protein sequence ID" value="KAJ3254931.1"/>
    <property type="molecule type" value="Genomic_DNA"/>
</dbReference>
<gene>
    <name evidence="2" type="ORF">HK103_006728</name>
</gene>
<comment type="caution">
    <text evidence="2">The sequence shown here is derived from an EMBL/GenBank/DDBJ whole genome shotgun (WGS) entry which is preliminary data.</text>
</comment>
<accession>A0AAD5Y6U5</accession>
<dbReference type="SUPFAM" id="SSF54928">
    <property type="entry name" value="RNA-binding domain, RBD"/>
    <property type="match status" value="1"/>
</dbReference>
<feature type="region of interest" description="Disordered" evidence="1">
    <location>
        <begin position="1"/>
        <end position="84"/>
    </location>
</feature>
<dbReference type="Proteomes" id="UP001210925">
    <property type="component" value="Unassembled WGS sequence"/>
</dbReference>
<reference evidence="2" key="1">
    <citation type="submission" date="2020-05" db="EMBL/GenBank/DDBJ databases">
        <title>Phylogenomic resolution of chytrid fungi.</title>
        <authorList>
            <person name="Stajich J.E."/>
            <person name="Amses K."/>
            <person name="Simmons R."/>
            <person name="Seto K."/>
            <person name="Myers J."/>
            <person name="Bonds A."/>
            <person name="Quandt C.A."/>
            <person name="Barry K."/>
            <person name="Liu P."/>
            <person name="Grigoriev I."/>
            <person name="Longcore J.E."/>
            <person name="James T.Y."/>
        </authorList>
    </citation>
    <scope>NUCLEOTIDE SEQUENCE</scope>
    <source>
        <strain evidence="2">PLAUS21</strain>
    </source>
</reference>
<evidence type="ECO:0000256" key="1">
    <source>
        <dbReference type="SAM" id="MobiDB-lite"/>
    </source>
</evidence>
<feature type="compositionally biased region" description="Basic and acidic residues" evidence="1">
    <location>
        <begin position="185"/>
        <end position="200"/>
    </location>
</feature>
<dbReference type="GO" id="GO:0003676">
    <property type="term" value="F:nucleic acid binding"/>
    <property type="evidence" value="ECO:0007669"/>
    <property type="project" value="InterPro"/>
</dbReference>
<organism evidence="2 3">
    <name type="scientific">Boothiomyces macroporosus</name>
    <dbReference type="NCBI Taxonomy" id="261099"/>
    <lineage>
        <taxon>Eukaryota</taxon>
        <taxon>Fungi</taxon>
        <taxon>Fungi incertae sedis</taxon>
        <taxon>Chytridiomycota</taxon>
        <taxon>Chytridiomycota incertae sedis</taxon>
        <taxon>Chytridiomycetes</taxon>
        <taxon>Rhizophydiales</taxon>
        <taxon>Terramycetaceae</taxon>
        <taxon>Boothiomyces</taxon>
    </lineage>
</organism>
<proteinExistence type="predicted"/>
<name>A0AAD5Y6U5_9FUNG</name>
<dbReference type="InterPro" id="IPR012677">
    <property type="entry name" value="Nucleotide-bd_a/b_plait_sf"/>
</dbReference>
<evidence type="ECO:0000313" key="3">
    <source>
        <dbReference type="Proteomes" id="UP001210925"/>
    </source>
</evidence>